<evidence type="ECO:0000313" key="3">
    <source>
        <dbReference type="Proteomes" id="UP001652680"/>
    </source>
</evidence>
<name>A0ABM5HKI2_DRORH</name>
<keyword evidence="3" id="KW-1185">Reference proteome</keyword>
<feature type="domain" description="Peptidase S1" evidence="1">
    <location>
        <begin position="39"/>
        <end position="279"/>
    </location>
</feature>
<dbReference type="PANTHER" id="PTHR24258">
    <property type="entry name" value="SERINE PROTEASE-RELATED"/>
    <property type="match status" value="1"/>
</dbReference>
<accession>A0ABM5HKI2</accession>
<dbReference type="SMART" id="SM00020">
    <property type="entry name" value="Tryp_SPc"/>
    <property type="match status" value="1"/>
</dbReference>
<dbReference type="PROSITE" id="PS50240">
    <property type="entry name" value="TRYPSIN_DOM"/>
    <property type="match status" value="1"/>
</dbReference>
<dbReference type="Proteomes" id="UP001652680">
    <property type="component" value="Unassembled WGS sequence"/>
</dbReference>
<reference evidence="3" key="1">
    <citation type="journal article" date="2021" name="Elife">
        <title>Highly contiguous assemblies of 101 drosophilid genomes.</title>
        <authorList>
            <person name="Kim B.Y."/>
            <person name="Wang J.R."/>
            <person name="Miller D.E."/>
            <person name="Barmina O."/>
            <person name="Delaney E."/>
            <person name="Thompson A."/>
            <person name="Comeault A.A."/>
            <person name="Peede D."/>
            <person name="D'Agostino E.R."/>
            <person name="Pelaez J."/>
            <person name="Aguilar J.M."/>
            <person name="Haji D."/>
            <person name="Matsunaga T."/>
            <person name="Armstrong E.E."/>
            <person name="Zych M."/>
            <person name="Ogawa Y."/>
            <person name="Stamenkovic-Radak M."/>
            <person name="Jelic M."/>
            <person name="Veselinovic M.S."/>
            <person name="Tanaskovic M."/>
            <person name="Eric P."/>
            <person name="Gao J.J."/>
            <person name="Katoh T.K."/>
            <person name="Toda M.J."/>
            <person name="Watabe H."/>
            <person name="Watada M."/>
            <person name="Davis J.S."/>
            <person name="Moyle L.C."/>
            <person name="Manoli G."/>
            <person name="Bertolini E."/>
            <person name="Kostal V."/>
            <person name="Hawley R.S."/>
            <person name="Takahashi A."/>
            <person name="Jones C.D."/>
            <person name="Price D.K."/>
            <person name="Whiteman N."/>
            <person name="Kopp A."/>
            <person name="Matute D.R."/>
            <person name="Petrov D.A."/>
        </authorList>
    </citation>
    <scope>NUCLEOTIDE SEQUENCE [LARGE SCALE GENOMIC DNA]</scope>
</reference>
<sequence length="294" mass="32783">MLHGGLTAVEPRWTTVEPYPSGLEQDGLSNPNGLDTTKYTANEQSKPGQFPWVVALFDKDEYFAGGSLIRTDVVLTAAHKVENRNANYIVVRAGEWDMGCKTESFSYEERQAYEITKHENFHYRTGANNVALLFLTSPFDLKDHIRTIPIPTPGNLYDGRRCTVAGWGKTTVGDLDNSNILKKFELPILKRDQCELQLRRTRLGWHYRLPESLICAGGEPGKDACLGDGGSPLFCPAEQSDRYEQVGIVSWGMGCGLDGVPGTYTNVAVFNEWINKKMIPFIYRLGQGTVSPVR</sequence>
<dbReference type="Gene3D" id="2.40.10.10">
    <property type="entry name" value="Trypsin-like serine proteases"/>
    <property type="match status" value="2"/>
</dbReference>
<dbReference type="SUPFAM" id="SSF50494">
    <property type="entry name" value="Trypsin-like serine proteases"/>
    <property type="match status" value="1"/>
</dbReference>
<dbReference type="InterPro" id="IPR043504">
    <property type="entry name" value="Peptidase_S1_PA_chymotrypsin"/>
</dbReference>
<evidence type="ECO:0000259" key="1">
    <source>
        <dbReference type="PROSITE" id="PS50240"/>
    </source>
</evidence>
<protein>
    <recommendedName>
        <fullName evidence="1">Peptidase S1 domain-containing protein</fullName>
    </recommendedName>
</protein>
<dbReference type="PANTHER" id="PTHR24258:SF129">
    <property type="entry name" value="LP15124P-RELATED"/>
    <property type="match status" value="1"/>
</dbReference>
<organism evidence="2 3">
    <name type="scientific">Drosophila rhopaloa</name>
    <name type="common">Fruit fly</name>
    <dbReference type="NCBI Taxonomy" id="1041015"/>
    <lineage>
        <taxon>Eukaryota</taxon>
        <taxon>Metazoa</taxon>
        <taxon>Ecdysozoa</taxon>
        <taxon>Arthropoda</taxon>
        <taxon>Hexapoda</taxon>
        <taxon>Insecta</taxon>
        <taxon>Pterygota</taxon>
        <taxon>Neoptera</taxon>
        <taxon>Endopterygota</taxon>
        <taxon>Diptera</taxon>
        <taxon>Brachycera</taxon>
        <taxon>Muscomorpha</taxon>
        <taxon>Ephydroidea</taxon>
        <taxon>Drosophilidae</taxon>
        <taxon>Drosophila</taxon>
        <taxon>Sophophora</taxon>
    </lineage>
</organism>
<proteinExistence type="predicted"/>
<dbReference type="CDD" id="cd00190">
    <property type="entry name" value="Tryp_SPc"/>
    <property type="match status" value="1"/>
</dbReference>
<dbReference type="PRINTS" id="PR00722">
    <property type="entry name" value="CHYMOTRYPSIN"/>
</dbReference>
<dbReference type="Pfam" id="PF00089">
    <property type="entry name" value="Trypsin"/>
    <property type="match status" value="1"/>
</dbReference>
<dbReference type="InterPro" id="IPR009003">
    <property type="entry name" value="Peptidase_S1_PA"/>
</dbReference>
<dbReference type="RefSeq" id="XP_016981725.2">
    <property type="nucleotide sequence ID" value="XM_017126236.2"/>
</dbReference>
<dbReference type="InterPro" id="IPR001254">
    <property type="entry name" value="Trypsin_dom"/>
</dbReference>
<dbReference type="GeneID" id="108046524"/>
<evidence type="ECO:0000313" key="2">
    <source>
        <dbReference type="EnsemblMetazoa" id="XP_016981725.2"/>
    </source>
</evidence>
<dbReference type="InterPro" id="IPR001314">
    <property type="entry name" value="Peptidase_S1A"/>
</dbReference>
<reference evidence="2" key="2">
    <citation type="submission" date="2025-05" db="UniProtKB">
        <authorList>
            <consortium name="EnsemblMetazoa"/>
        </authorList>
    </citation>
    <scope>IDENTIFICATION</scope>
</reference>
<dbReference type="EnsemblMetazoa" id="XM_017126236.2">
    <property type="protein sequence ID" value="XP_016981725.2"/>
    <property type="gene ID" value="LOC108046524"/>
</dbReference>